<accession>A0A1T4YS99</accession>
<gene>
    <name evidence="1" type="ORF">SAMN02745166_03990</name>
</gene>
<dbReference type="Proteomes" id="UP000190774">
    <property type="component" value="Unassembled WGS sequence"/>
</dbReference>
<evidence type="ECO:0000313" key="2">
    <source>
        <dbReference type="Proteomes" id="UP000190774"/>
    </source>
</evidence>
<evidence type="ECO:0000313" key="1">
    <source>
        <dbReference type="EMBL" id="SKB04151.1"/>
    </source>
</evidence>
<proteinExistence type="predicted"/>
<dbReference type="STRING" id="48467.SAMN02745166_03990"/>
<protein>
    <submittedName>
        <fullName evidence="1">Uncharacterized protein</fullName>
    </submittedName>
</protein>
<sequence length="104" mass="11545">MRAFSPGFTSYRMVSMFTFHSLHQGNLSGSTQKTARERLGRVPVGDVPRPRIPYDFNLGDGSRDRKMPLTAHVSDPGIVGQNLWGILRRSETTPALPTSHPVLL</sequence>
<keyword evidence="2" id="KW-1185">Reference proteome</keyword>
<reference evidence="2" key="1">
    <citation type="submission" date="2017-02" db="EMBL/GenBank/DDBJ databases">
        <authorList>
            <person name="Varghese N."/>
            <person name="Submissions S."/>
        </authorList>
    </citation>
    <scope>NUCLEOTIDE SEQUENCE [LARGE SCALE GENOMIC DNA]</scope>
    <source>
        <strain evidence="2">ATCC 700200</strain>
    </source>
</reference>
<name>A0A1T4YS99_9BACT</name>
<organism evidence="1 2">
    <name type="scientific">Prosthecobacter debontii</name>
    <dbReference type="NCBI Taxonomy" id="48467"/>
    <lineage>
        <taxon>Bacteria</taxon>
        <taxon>Pseudomonadati</taxon>
        <taxon>Verrucomicrobiota</taxon>
        <taxon>Verrucomicrobiia</taxon>
        <taxon>Verrucomicrobiales</taxon>
        <taxon>Verrucomicrobiaceae</taxon>
        <taxon>Prosthecobacter</taxon>
    </lineage>
</organism>
<dbReference type="EMBL" id="FUYE01000016">
    <property type="protein sequence ID" value="SKB04151.1"/>
    <property type="molecule type" value="Genomic_DNA"/>
</dbReference>
<dbReference type="AlphaFoldDB" id="A0A1T4YS99"/>